<keyword evidence="4 7" id="KW-0255">Endonuclease</keyword>
<dbReference type="Proteomes" id="UP000484885">
    <property type="component" value="Unassembled WGS sequence"/>
</dbReference>
<dbReference type="SUPFAM" id="SSF54211">
    <property type="entry name" value="Ribosomal protein S5 domain 2-like"/>
    <property type="match status" value="1"/>
</dbReference>
<dbReference type="RefSeq" id="WP_164210562.1">
    <property type="nucleotide sequence ID" value="NZ_JAAGSC010000037.1"/>
</dbReference>
<dbReference type="AlphaFoldDB" id="A0A845UTL5"/>
<dbReference type="GO" id="GO:0004526">
    <property type="term" value="F:ribonuclease P activity"/>
    <property type="evidence" value="ECO:0007669"/>
    <property type="project" value="UniProtKB-UniRule"/>
</dbReference>
<dbReference type="GO" id="GO:0030677">
    <property type="term" value="C:ribonuclease P complex"/>
    <property type="evidence" value="ECO:0007669"/>
    <property type="project" value="TreeGrafter"/>
</dbReference>
<keyword evidence="10" id="KW-1185">Reference proteome</keyword>
<keyword evidence="3 7" id="KW-0540">Nuclease</keyword>
<organism evidence="9 10">
    <name type="scientific">Wenzhouxiangella limi</name>
    <dbReference type="NCBI Taxonomy" id="2707351"/>
    <lineage>
        <taxon>Bacteria</taxon>
        <taxon>Pseudomonadati</taxon>
        <taxon>Pseudomonadota</taxon>
        <taxon>Gammaproteobacteria</taxon>
        <taxon>Chromatiales</taxon>
        <taxon>Wenzhouxiangellaceae</taxon>
        <taxon>Wenzhouxiangella</taxon>
    </lineage>
</organism>
<comment type="caution">
    <text evidence="9">The sequence shown here is derived from an EMBL/GenBank/DDBJ whole genome shotgun (WGS) entry which is preliminary data.</text>
</comment>
<evidence type="ECO:0000256" key="2">
    <source>
        <dbReference type="ARBA" id="ARBA00022694"/>
    </source>
</evidence>
<keyword evidence="2 7" id="KW-0819">tRNA processing</keyword>
<evidence type="ECO:0000256" key="7">
    <source>
        <dbReference type="HAMAP-Rule" id="MF_00227"/>
    </source>
</evidence>
<dbReference type="GO" id="GO:0001682">
    <property type="term" value="P:tRNA 5'-leader removal"/>
    <property type="evidence" value="ECO:0007669"/>
    <property type="project" value="UniProtKB-UniRule"/>
</dbReference>
<keyword evidence="5 7" id="KW-0378">Hydrolase</keyword>
<dbReference type="InterPro" id="IPR020539">
    <property type="entry name" value="RNase_P_CS"/>
</dbReference>
<dbReference type="GO" id="GO:0042781">
    <property type="term" value="F:3'-tRNA processing endoribonuclease activity"/>
    <property type="evidence" value="ECO:0007669"/>
    <property type="project" value="TreeGrafter"/>
</dbReference>
<evidence type="ECO:0000313" key="9">
    <source>
        <dbReference type="EMBL" id="NDY95163.1"/>
    </source>
</evidence>
<dbReference type="Pfam" id="PF00825">
    <property type="entry name" value="Ribonuclease_P"/>
    <property type="match status" value="1"/>
</dbReference>
<keyword evidence="6 7" id="KW-0694">RNA-binding</keyword>
<sequence length="109" mass="12823">MHDLPRSARLLSGPEFQRVFESRRRHGNAVFRIHFAESTQARLGMAVSRRVSGRAVVRNRIRRQIRETFRLNRPRLARMDYVVLAQPSAAELDRAALRTALEQLWQRFI</sequence>
<dbReference type="NCBIfam" id="TIGR00188">
    <property type="entry name" value="rnpA"/>
    <property type="match status" value="1"/>
</dbReference>
<dbReference type="PANTHER" id="PTHR33992:SF1">
    <property type="entry name" value="RIBONUCLEASE P PROTEIN COMPONENT"/>
    <property type="match status" value="1"/>
</dbReference>
<dbReference type="InterPro" id="IPR020568">
    <property type="entry name" value="Ribosomal_Su5_D2-typ_SF"/>
</dbReference>
<comment type="subunit">
    <text evidence="7">Consists of a catalytic RNA component (M1 or rnpB) and a protein subunit.</text>
</comment>
<comment type="function">
    <text evidence="1 7">RNaseP catalyzes the removal of the 5'-leader sequence from pre-tRNA to produce the mature 5'-terminus. It can also cleave other RNA substrates such as 4.5S RNA. The protein component plays an auxiliary but essential role in vivo by binding to the 5'-leader sequence and broadening the substrate specificity of the ribozyme.</text>
</comment>
<evidence type="ECO:0000256" key="3">
    <source>
        <dbReference type="ARBA" id="ARBA00022722"/>
    </source>
</evidence>
<evidence type="ECO:0000256" key="6">
    <source>
        <dbReference type="ARBA" id="ARBA00022884"/>
    </source>
</evidence>
<evidence type="ECO:0000256" key="1">
    <source>
        <dbReference type="ARBA" id="ARBA00002663"/>
    </source>
</evidence>
<evidence type="ECO:0000256" key="5">
    <source>
        <dbReference type="ARBA" id="ARBA00022801"/>
    </source>
</evidence>
<dbReference type="EC" id="3.1.26.5" evidence="7 8"/>
<dbReference type="HAMAP" id="MF_00227">
    <property type="entry name" value="RNase_P"/>
    <property type="match status" value="1"/>
</dbReference>
<comment type="similarity">
    <text evidence="7">Belongs to the RnpA family.</text>
</comment>
<dbReference type="EMBL" id="JAAGSC010000037">
    <property type="protein sequence ID" value="NDY95163.1"/>
    <property type="molecule type" value="Genomic_DNA"/>
</dbReference>
<protein>
    <recommendedName>
        <fullName evidence="7 8">Ribonuclease P protein component</fullName>
        <shortName evidence="7">RNase P protein</shortName>
        <shortName evidence="7">RNaseP protein</shortName>
        <ecNumber evidence="7 8">3.1.26.5</ecNumber>
    </recommendedName>
    <alternativeName>
        <fullName evidence="7">Protein C5</fullName>
    </alternativeName>
</protein>
<name>A0A845UTL5_9GAMM</name>
<dbReference type="Gene3D" id="3.30.230.10">
    <property type="match status" value="1"/>
</dbReference>
<evidence type="ECO:0000313" key="10">
    <source>
        <dbReference type="Proteomes" id="UP000484885"/>
    </source>
</evidence>
<dbReference type="PANTHER" id="PTHR33992">
    <property type="entry name" value="RIBONUCLEASE P PROTEIN COMPONENT"/>
    <property type="match status" value="1"/>
</dbReference>
<dbReference type="InterPro" id="IPR014721">
    <property type="entry name" value="Ribsml_uS5_D2-typ_fold_subgr"/>
</dbReference>
<dbReference type="GO" id="GO:0000049">
    <property type="term" value="F:tRNA binding"/>
    <property type="evidence" value="ECO:0007669"/>
    <property type="project" value="UniProtKB-UniRule"/>
</dbReference>
<reference evidence="9 10" key="1">
    <citation type="submission" date="2020-02" db="EMBL/GenBank/DDBJ databases">
        <authorList>
            <person name="Zhang X.-Y."/>
        </authorList>
    </citation>
    <scope>NUCLEOTIDE SEQUENCE [LARGE SCALE GENOMIC DNA]</scope>
    <source>
        <strain evidence="9 10">C33</strain>
    </source>
</reference>
<gene>
    <name evidence="7 9" type="primary">rnpA</name>
    <name evidence="9" type="ORF">G3I74_05415</name>
</gene>
<proteinExistence type="inferred from homology"/>
<accession>A0A845UTL5</accession>
<dbReference type="InterPro" id="IPR000100">
    <property type="entry name" value="RNase_P"/>
</dbReference>
<dbReference type="PROSITE" id="PS00648">
    <property type="entry name" value="RIBONUCLEASE_P"/>
    <property type="match status" value="1"/>
</dbReference>
<comment type="catalytic activity">
    <reaction evidence="7">
        <text>Endonucleolytic cleavage of RNA, removing 5'-extranucleotides from tRNA precursor.</text>
        <dbReference type="EC" id="3.1.26.5"/>
    </reaction>
</comment>
<evidence type="ECO:0000256" key="4">
    <source>
        <dbReference type="ARBA" id="ARBA00022759"/>
    </source>
</evidence>
<evidence type="ECO:0000256" key="8">
    <source>
        <dbReference type="NCBIfam" id="TIGR00188"/>
    </source>
</evidence>